<dbReference type="PANTHER" id="PTHR34293">
    <property type="entry name" value="HTH-TYPE TRANSCRIPTIONAL REGULATOR TRMBL2"/>
    <property type="match status" value="1"/>
</dbReference>
<dbReference type="SMART" id="SM00421">
    <property type="entry name" value="HTH_LUXR"/>
    <property type="match status" value="1"/>
</dbReference>
<comment type="caution">
    <text evidence="2">The sequence shown here is derived from an EMBL/GenBank/DDBJ whole genome shotgun (WGS) entry which is preliminary data.</text>
</comment>
<dbReference type="Gene3D" id="1.10.10.10">
    <property type="entry name" value="Winged helix-like DNA-binding domain superfamily/Winged helix DNA-binding domain"/>
    <property type="match status" value="1"/>
</dbReference>
<dbReference type="InterPro" id="IPR016032">
    <property type="entry name" value="Sig_transdc_resp-reg_C-effctor"/>
</dbReference>
<accession>A0ABV8LNI3</accession>
<feature type="domain" description="HTH luxR-type" evidence="1">
    <location>
        <begin position="255"/>
        <end position="312"/>
    </location>
</feature>
<reference evidence="3" key="1">
    <citation type="journal article" date="2019" name="Int. J. Syst. Evol. Microbiol.">
        <title>The Global Catalogue of Microorganisms (GCM) 10K type strain sequencing project: providing services to taxonomists for standard genome sequencing and annotation.</title>
        <authorList>
            <consortium name="The Broad Institute Genomics Platform"/>
            <consortium name="The Broad Institute Genome Sequencing Center for Infectious Disease"/>
            <person name="Wu L."/>
            <person name="Ma J."/>
        </authorList>
    </citation>
    <scope>NUCLEOTIDE SEQUENCE [LARGE SCALE GENOMIC DNA]</scope>
    <source>
        <strain evidence="3">CGMCC 4.7289</strain>
    </source>
</reference>
<dbReference type="PANTHER" id="PTHR34293:SF1">
    <property type="entry name" value="HTH-TYPE TRANSCRIPTIONAL REGULATOR TRMBL2"/>
    <property type="match status" value="1"/>
</dbReference>
<dbReference type="InterPro" id="IPR036388">
    <property type="entry name" value="WH-like_DNA-bd_sf"/>
</dbReference>
<evidence type="ECO:0000313" key="2">
    <source>
        <dbReference type="EMBL" id="MFC4132310.1"/>
    </source>
</evidence>
<evidence type="ECO:0000259" key="1">
    <source>
        <dbReference type="SMART" id="SM00421"/>
    </source>
</evidence>
<gene>
    <name evidence="2" type="ORF">ACFOZ4_17020</name>
</gene>
<proteinExistence type="predicted"/>
<organism evidence="2 3">
    <name type="scientific">Hamadaea flava</name>
    <dbReference type="NCBI Taxonomy" id="1742688"/>
    <lineage>
        <taxon>Bacteria</taxon>
        <taxon>Bacillati</taxon>
        <taxon>Actinomycetota</taxon>
        <taxon>Actinomycetes</taxon>
        <taxon>Micromonosporales</taxon>
        <taxon>Micromonosporaceae</taxon>
        <taxon>Hamadaea</taxon>
    </lineage>
</organism>
<dbReference type="EMBL" id="JBHSAY010000009">
    <property type="protein sequence ID" value="MFC4132310.1"/>
    <property type="molecule type" value="Genomic_DNA"/>
</dbReference>
<dbReference type="InterPro" id="IPR000792">
    <property type="entry name" value="Tscrpt_reg_LuxR_C"/>
</dbReference>
<keyword evidence="3" id="KW-1185">Reference proteome</keyword>
<dbReference type="RefSeq" id="WP_253753473.1">
    <property type="nucleotide sequence ID" value="NZ_JAMZDZ010000001.1"/>
</dbReference>
<sequence>MLISLGFDEQLEALYEHIVCHPPMTLEQLAASAHGGPNTQTMVRRLVTLGLVAWQQTSPVRIAAVPPDASLAPLYHRYAQELAAHRHQLIVQAVEASALALRDDLFEVVEDPAAIRRLNIELQYEAVEQVRGWDRPPYVGIATPPLDDPVQNANMAEGIRYRILYDRSAFGVLQDPVELVRSLNRGEEARVGDIPLKMYLIDESVAVLIRAAPQAPRRALLIREPTVLAMLSALFEAHWEQAIPLSSYASWAAEASEPTAAERELVSLLALGMADHEIAEHLGTHERTIRERVQRLKTKLGAQSRYEAGYRAAQWGWLAPAVA</sequence>
<name>A0ABV8LNI3_9ACTN</name>
<dbReference type="InterPro" id="IPR051797">
    <property type="entry name" value="TrmB-like"/>
</dbReference>
<dbReference type="Proteomes" id="UP001595816">
    <property type="component" value="Unassembled WGS sequence"/>
</dbReference>
<protein>
    <submittedName>
        <fullName evidence="2">LuxR C-terminal-related transcriptional regulator</fullName>
    </submittedName>
</protein>
<dbReference type="SUPFAM" id="SSF46894">
    <property type="entry name" value="C-terminal effector domain of the bipartite response regulators"/>
    <property type="match status" value="1"/>
</dbReference>
<evidence type="ECO:0000313" key="3">
    <source>
        <dbReference type="Proteomes" id="UP001595816"/>
    </source>
</evidence>
<dbReference type="Pfam" id="PF00196">
    <property type="entry name" value="GerE"/>
    <property type="match status" value="1"/>
</dbReference>